<dbReference type="GO" id="GO:0004519">
    <property type="term" value="F:endonuclease activity"/>
    <property type="evidence" value="ECO:0007669"/>
    <property type="project" value="InterPro"/>
</dbReference>
<feature type="compositionally biased region" description="Polar residues" evidence="3">
    <location>
        <begin position="917"/>
        <end position="928"/>
    </location>
</feature>
<feature type="compositionally biased region" description="Basic and acidic residues" evidence="3">
    <location>
        <begin position="897"/>
        <end position="910"/>
    </location>
</feature>
<dbReference type="InterPro" id="IPR035421">
    <property type="entry name" value="Terminase_6C"/>
</dbReference>
<evidence type="ECO:0000256" key="3">
    <source>
        <dbReference type="SAM" id="MobiDB-lite"/>
    </source>
</evidence>
<accession>A0A1W1UJX5</accession>
<protein>
    <submittedName>
        <fullName evidence="5">Phage uncharacterized protein (Putative large terminase), C-terminal domain-containing protein</fullName>
    </submittedName>
</protein>
<dbReference type="Pfam" id="PF05204">
    <property type="entry name" value="Hom_end"/>
    <property type="match status" value="1"/>
</dbReference>
<dbReference type="SUPFAM" id="SSF55608">
    <property type="entry name" value="Homing endonucleases"/>
    <property type="match status" value="2"/>
</dbReference>
<name>A0A1W1UJX5_9PAST</name>
<keyword evidence="2" id="KW-0175">Coiled coil</keyword>
<dbReference type="SUPFAM" id="SSF51294">
    <property type="entry name" value="Hedgehog/intein (Hint) domain"/>
    <property type="match status" value="1"/>
</dbReference>
<dbReference type="Proteomes" id="UP000192408">
    <property type="component" value="Unassembled WGS sequence"/>
</dbReference>
<dbReference type="GO" id="GO:0003677">
    <property type="term" value="F:DNA binding"/>
    <property type="evidence" value="ECO:0007669"/>
    <property type="project" value="InterPro"/>
</dbReference>
<dbReference type="AlphaFoldDB" id="A0A1W1UJX5"/>
<proteinExistence type="predicted"/>
<evidence type="ECO:0000313" key="6">
    <source>
        <dbReference type="Proteomes" id="UP000192408"/>
    </source>
</evidence>
<dbReference type="Gene3D" id="3.10.28.10">
    <property type="entry name" value="Homing endonucleases"/>
    <property type="match status" value="1"/>
</dbReference>
<dbReference type="Pfam" id="PF17289">
    <property type="entry name" value="Terminase_6C"/>
    <property type="match status" value="1"/>
</dbReference>
<keyword evidence="1" id="KW-1188">Viral release from host cell</keyword>
<dbReference type="InterPro" id="IPR036844">
    <property type="entry name" value="Hint_dom_sf"/>
</dbReference>
<evidence type="ECO:0000313" key="5">
    <source>
        <dbReference type="EMBL" id="SMB81418.1"/>
    </source>
</evidence>
<feature type="domain" description="DOD-type homing endonuclease" evidence="4">
    <location>
        <begin position="264"/>
        <end position="402"/>
    </location>
</feature>
<gene>
    <name evidence="5" type="ORF">SAMN05660772_01843</name>
</gene>
<sequence length="928" mass="105404">MSKMVTCPQCQTFRPRDKFTDGVCSVCASVNDVPTLSTRPREFVPQKEAQERLALKQRLKAEAERAEQERIEAFNKEQEALKELARREAARRNLLPFVMYFNEQYTPGWVHADICRRLEQFSKDVVEGKSPRLMLFMPPRSGKLCADSTPVLTTKGWTTHGALKVGDYVFHPSGKPVRVVALSDKQPADYVVTMSNGEKIRCHGNHEWTLSHNKRIFTEYETHALVGNLTRSEKNGTKTRYINRLPDISAVEFPEAGLELHPYILGLWLGDGSSSKACITHDKNDQPMIDKIVELGHKISSVCVHRATGVVTTYFDGDRKRNGGKKDGTCGRMMRLLRDENLIDNKHIPEKYFITSVEQRLELLAGLVDSDGCCDKKGRVTFSTTNESLKAGVLRLATELGFRPYYHKAEPTMSSSSIQGTLPVYTIGFQPNLVLPLTLERKKPKREALRRAVTIKNVEYAPNGEFGNCIQVDSVDGLYLVGKKLIPTHNSEIASKTFPAWHLGHNPAHDVIACSYSASLAVDFSRKVRGLVQDERYHNIFPTRMDESSQSAERWNTSAGGGYVAAGVQGPITGRGSHIAIIDDPVKDREAAESEITRQAVKDWYSSTLYTRLAPGGGVLIIMTRWHQDDLGGWLLECMKEAEQEMAETGQWPEDADRWEVVRYPAIATHDEEFRKAGEALHPERYDLKALNKIKRTLIPRDWEALYQQNPVSADGDYFKKDQFRLYDTAPPTEALRIYAAWDLAIGQKTTNDFTCGIVVGVDRDNDIWVLHRYYGRWSSNELIQQFFECQRVWSPTLQGIEHGQIEMTLEPFIVKEMTEKKAQFNYIKLKTRGNDKMTRARPIQGRMEQARVHFPRNAPWFQELQNEMLAFPSGKHDDQVDAMAWIGQMILMLSPNREKSPPPKKSWRDRLKKQLGANNRGVSHMAS</sequence>
<reference evidence="6" key="1">
    <citation type="submission" date="2017-04" db="EMBL/GenBank/DDBJ databases">
        <authorList>
            <person name="Varghese N."/>
            <person name="Submissions S."/>
        </authorList>
    </citation>
    <scope>NUCLEOTIDE SEQUENCE [LARGE SCALE GENOMIC DNA]</scope>
    <source>
        <strain evidence="6">DSM 23072</strain>
    </source>
</reference>
<dbReference type="PROSITE" id="PS50819">
    <property type="entry name" value="INTEIN_ENDONUCLEASE"/>
    <property type="match status" value="1"/>
</dbReference>
<dbReference type="RefSeq" id="WP_084256174.1">
    <property type="nucleotide sequence ID" value="NZ_FWWV01000006.1"/>
</dbReference>
<dbReference type="InterPro" id="IPR027434">
    <property type="entry name" value="Homing_endonucl"/>
</dbReference>
<dbReference type="Pfam" id="PF03237">
    <property type="entry name" value="Terminase_6N"/>
    <property type="match status" value="1"/>
</dbReference>
<dbReference type="InterPro" id="IPR004042">
    <property type="entry name" value="Intein_endonuc_central"/>
</dbReference>
<dbReference type="GO" id="GO:0030908">
    <property type="term" value="P:protein splicing"/>
    <property type="evidence" value="ECO:0007669"/>
    <property type="project" value="InterPro"/>
</dbReference>
<dbReference type="Gene3D" id="3.30.420.240">
    <property type="match status" value="1"/>
</dbReference>
<dbReference type="STRING" id="1122938.SAMN05660772_01843"/>
<evidence type="ECO:0000256" key="2">
    <source>
        <dbReference type="SAM" id="Coils"/>
    </source>
</evidence>
<dbReference type="EMBL" id="FWWV01000006">
    <property type="protein sequence ID" value="SMB81418.1"/>
    <property type="molecule type" value="Genomic_DNA"/>
</dbReference>
<dbReference type="InterPro" id="IPR007869">
    <property type="entry name" value="Homing_endonuc_PI-Sce"/>
</dbReference>
<organism evidence="5 6">
    <name type="scientific">Pasteurella testudinis DSM 23072</name>
    <dbReference type="NCBI Taxonomy" id="1122938"/>
    <lineage>
        <taxon>Bacteria</taxon>
        <taxon>Pseudomonadati</taxon>
        <taxon>Pseudomonadota</taxon>
        <taxon>Gammaproteobacteria</taxon>
        <taxon>Pasteurellales</taxon>
        <taxon>Pasteurellaceae</taxon>
        <taxon>Pasteurella</taxon>
    </lineage>
</organism>
<dbReference type="NCBIfam" id="TIGR01630">
    <property type="entry name" value="psiM2_ORF9"/>
    <property type="match status" value="1"/>
</dbReference>
<feature type="region of interest" description="Disordered" evidence="3">
    <location>
        <begin position="895"/>
        <end position="928"/>
    </location>
</feature>
<evidence type="ECO:0000256" key="1">
    <source>
        <dbReference type="ARBA" id="ARBA00022612"/>
    </source>
</evidence>
<keyword evidence="6" id="KW-1185">Reference proteome</keyword>
<feature type="coiled-coil region" evidence="2">
    <location>
        <begin position="46"/>
        <end position="84"/>
    </location>
</feature>
<evidence type="ECO:0000259" key="4">
    <source>
        <dbReference type="PROSITE" id="PS50819"/>
    </source>
</evidence>
<dbReference type="InterPro" id="IPR006517">
    <property type="entry name" value="Phage_terminase_lsu-like_C"/>
</dbReference>